<evidence type="ECO:0000313" key="3">
    <source>
        <dbReference type="EMBL" id="EXA33203.1"/>
    </source>
</evidence>
<reference evidence="3" key="1">
    <citation type="submission" date="2011-10" db="EMBL/GenBank/DDBJ databases">
        <title>The Genome Sequence of Fusarium oxysporum HDV247.</title>
        <authorList>
            <consortium name="The Broad Institute Genome Sequencing Platform"/>
            <person name="Ma L.-J."/>
            <person name="Gale L.R."/>
            <person name="Schwartz D.C."/>
            <person name="Zhou S."/>
            <person name="Corby-Kistler H."/>
            <person name="Young S.K."/>
            <person name="Zeng Q."/>
            <person name="Gargeya S."/>
            <person name="Fitzgerald M."/>
            <person name="Haas B."/>
            <person name="Abouelleil A."/>
            <person name="Alvarado L."/>
            <person name="Arachchi H.M."/>
            <person name="Berlin A."/>
            <person name="Brown A."/>
            <person name="Chapman S.B."/>
            <person name="Chen Z."/>
            <person name="Dunbar C."/>
            <person name="Freedman E."/>
            <person name="Gearin G."/>
            <person name="Goldberg J."/>
            <person name="Griggs A."/>
            <person name="Gujja S."/>
            <person name="Heiman D."/>
            <person name="Howarth C."/>
            <person name="Larson L."/>
            <person name="Lui A."/>
            <person name="MacDonald P.J.P."/>
            <person name="Montmayeur A."/>
            <person name="Murphy C."/>
            <person name="Neiman D."/>
            <person name="Pearson M."/>
            <person name="Priest M."/>
            <person name="Roberts A."/>
            <person name="Saif S."/>
            <person name="Shea T."/>
            <person name="Shenoy N."/>
            <person name="Sisk P."/>
            <person name="Stolte C."/>
            <person name="Sykes S."/>
            <person name="Wortman J."/>
            <person name="Nusbaum C."/>
            <person name="Birren B."/>
        </authorList>
    </citation>
    <scope>NUCLEOTIDE SEQUENCE [LARGE SCALE GENOMIC DNA]</scope>
    <source>
        <strain evidence="3">HDV247</strain>
    </source>
</reference>
<dbReference type="OrthoDB" id="294702at2759"/>
<feature type="compositionally biased region" description="Basic and acidic residues" evidence="1">
    <location>
        <begin position="395"/>
        <end position="407"/>
    </location>
</feature>
<feature type="region of interest" description="Disordered" evidence="1">
    <location>
        <begin position="366"/>
        <end position="407"/>
    </location>
</feature>
<sequence length="407" mass="45923">MDTFLSRTHSYQLFSVAIKRVSKPVPSTAKWVPRISTTRCRPMSTAVGQVIDLPDGRRLGYHEFGDPTGTPVIYIHGTPDSGVTLSGFEDPLAKRLGVRWIAPDRPGIGNSTFYPHRRVLDYPADLRTLIQHLELPNYRIIGTSGGTGYTLACAQALPREELLTVSICAGVGPWEAGQAGQSELIQKLIMVWKDQNEDFVKYMEGIFLAAAQDPDPTKMEAVWREQIKVFEPKDREVLEKPNAFQSAIRVFRQVYAQGGVGHGREMKLNTEPWGFNVEDIDYEGTRLWYGSADENTSPEMGRYMAGRLPKAVYKEYPGETHYTIWREELVTEFLKELLGCKNKRLPDEVSGSAVSQQLYVFGRYKSSKDAKSEQRRHGFDSKARSGGHKPAMPIAEKHAKIERDKIR</sequence>
<dbReference type="EMBL" id="JH650987">
    <property type="protein sequence ID" value="EXA33203.1"/>
    <property type="molecule type" value="Genomic_DNA"/>
</dbReference>
<dbReference type="HOGENOM" id="CLU_020336_49_0_1"/>
<dbReference type="Pfam" id="PF00561">
    <property type="entry name" value="Abhydrolase_1"/>
    <property type="match status" value="1"/>
</dbReference>
<accession>W9NKB6</accession>
<gene>
    <name evidence="3" type="ORF">FOVG_15566</name>
</gene>
<evidence type="ECO:0000259" key="2">
    <source>
        <dbReference type="Pfam" id="PF00561"/>
    </source>
</evidence>
<feature type="domain" description="AB hydrolase-1" evidence="2">
    <location>
        <begin position="71"/>
        <end position="325"/>
    </location>
</feature>
<dbReference type="InterPro" id="IPR000073">
    <property type="entry name" value="AB_hydrolase_1"/>
</dbReference>
<dbReference type="SUPFAM" id="SSF53474">
    <property type="entry name" value="alpha/beta-Hydrolases"/>
    <property type="match status" value="1"/>
</dbReference>
<dbReference type="InterPro" id="IPR029058">
    <property type="entry name" value="AB_hydrolase_fold"/>
</dbReference>
<dbReference type="PANTHER" id="PTHR45763:SF46">
    <property type="entry name" value="AB HYDROLASE-1 DOMAIN-CONTAINING PROTEIN"/>
    <property type="match status" value="1"/>
</dbReference>
<evidence type="ECO:0000256" key="1">
    <source>
        <dbReference type="SAM" id="MobiDB-lite"/>
    </source>
</evidence>
<dbReference type="PANTHER" id="PTHR45763">
    <property type="entry name" value="HYDROLASE, ALPHA/BETA FOLD FAMILY PROTEIN, EXPRESSED-RELATED"/>
    <property type="match status" value="1"/>
</dbReference>
<dbReference type="AlphaFoldDB" id="W9NKB6"/>
<proteinExistence type="predicted"/>
<dbReference type="Gene3D" id="3.40.50.1820">
    <property type="entry name" value="alpha/beta hydrolase"/>
    <property type="match status" value="1"/>
</dbReference>
<dbReference type="Proteomes" id="UP000030751">
    <property type="component" value="Unassembled WGS sequence"/>
</dbReference>
<organism evidence="3">
    <name type="scientific">Fusarium oxysporum f. sp. pisi HDV247</name>
    <dbReference type="NCBI Taxonomy" id="1080344"/>
    <lineage>
        <taxon>Eukaryota</taxon>
        <taxon>Fungi</taxon>
        <taxon>Dikarya</taxon>
        <taxon>Ascomycota</taxon>
        <taxon>Pezizomycotina</taxon>
        <taxon>Sordariomycetes</taxon>
        <taxon>Hypocreomycetidae</taxon>
        <taxon>Hypocreales</taxon>
        <taxon>Nectriaceae</taxon>
        <taxon>Fusarium</taxon>
        <taxon>Fusarium oxysporum species complex</taxon>
    </lineage>
</organism>
<protein>
    <recommendedName>
        <fullName evidence="2">AB hydrolase-1 domain-containing protein</fullName>
    </recommendedName>
</protein>
<name>W9NKB6_FUSOX</name>
<feature type="compositionally biased region" description="Basic and acidic residues" evidence="1">
    <location>
        <begin position="366"/>
        <end position="383"/>
    </location>
</feature>
<reference evidence="3" key="2">
    <citation type="submission" date="2012-05" db="EMBL/GenBank/DDBJ databases">
        <title>Annotation of the Genome Sequence of Fusarium oxysporum HDV247.</title>
        <authorList>
            <consortium name="The Broad Institute Genomics Platform"/>
            <person name="Ma L.-J."/>
            <person name="Corby-Kistler H."/>
            <person name="Broz K."/>
            <person name="Gale L.R."/>
            <person name="Jonkers W."/>
            <person name="O'Donnell K."/>
            <person name="Ploetz R."/>
            <person name="Steinberg C."/>
            <person name="Schwartz D.C."/>
            <person name="VanEtten H."/>
            <person name="Zhou S."/>
            <person name="Young S.K."/>
            <person name="Zeng Q."/>
            <person name="Gargeya S."/>
            <person name="Fitzgerald M."/>
            <person name="Abouelleil A."/>
            <person name="Alvarado L."/>
            <person name="Chapman S.B."/>
            <person name="Gainer-Dewar J."/>
            <person name="Goldberg J."/>
            <person name="Griggs A."/>
            <person name="Gujja S."/>
            <person name="Hansen M."/>
            <person name="Howarth C."/>
            <person name="Imamovic A."/>
            <person name="Ireland A."/>
            <person name="Larimer J."/>
            <person name="McCowan C."/>
            <person name="Murphy C."/>
            <person name="Pearson M."/>
            <person name="Poon T.W."/>
            <person name="Priest M."/>
            <person name="Roberts A."/>
            <person name="Saif S."/>
            <person name="Shea T."/>
            <person name="Sykes S."/>
            <person name="Wortman J."/>
            <person name="Nusbaum C."/>
            <person name="Birren B."/>
        </authorList>
    </citation>
    <scope>NUCLEOTIDE SEQUENCE</scope>
    <source>
        <strain evidence="3">HDV247</strain>
    </source>
</reference>